<dbReference type="EMBL" id="JXTI01000064">
    <property type="protein sequence ID" value="KWX13564.1"/>
    <property type="molecule type" value="Genomic_DNA"/>
</dbReference>
<comment type="caution">
    <text evidence="1">The sequence shown here is derived from an EMBL/GenBank/DDBJ whole genome shotgun (WGS) entry which is preliminary data.</text>
</comment>
<proteinExistence type="predicted"/>
<accession>A0A132NU08</accession>
<evidence type="ECO:0000313" key="1">
    <source>
        <dbReference type="EMBL" id="KWX13564.1"/>
    </source>
</evidence>
<gene>
    <name evidence="1" type="ORF">QR46_2436</name>
</gene>
<dbReference type="VEuPathDB" id="GiardiaDB:QR46_2436"/>
<name>A0A132NU08_GIAIN</name>
<dbReference type="Proteomes" id="UP000070089">
    <property type="component" value="Unassembled WGS sequence"/>
</dbReference>
<reference evidence="1 2" key="1">
    <citation type="journal article" date="2015" name="Mol. Biochem. Parasitol.">
        <title>Identification of polymorphic genes for use in assemblage B genotyping assays through comparative genomics of multiple assemblage B Giardia duodenalis isolates.</title>
        <authorList>
            <person name="Wielinga C."/>
            <person name="Thompson R.C."/>
            <person name="Monis P."/>
            <person name="Ryan U."/>
        </authorList>
    </citation>
    <scope>NUCLEOTIDE SEQUENCE [LARGE SCALE GENOMIC DNA]</scope>
    <source>
        <strain evidence="1 2">BAH15c1</strain>
    </source>
</reference>
<dbReference type="AlphaFoldDB" id="A0A132NU08"/>
<sequence length="34" mass="3784">MPPLILNILSIARSFPELSAQICEVCLLTQRAIE</sequence>
<organism evidence="1 2">
    <name type="scientific">Giardia duodenalis assemblage B</name>
    <dbReference type="NCBI Taxonomy" id="1394984"/>
    <lineage>
        <taxon>Eukaryota</taxon>
        <taxon>Metamonada</taxon>
        <taxon>Diplomonadida</taxon>
        <taxon>Hexamitidae</taxon>
        <taxon>Giardiinae</taxon>
        <taxon>Giardia</taxon>
    </lineage>
</organism>
<protein>
    <submittedName>
        <fullName evidence="1">Histone deacetylase</fullName>
    </submittedName>
</protein>
<evidence type="ECO:0000313" key="2">
    <source>
        <dbReference type="Proteomes" id="UP000070089"/>
    </source>
</evidence>